<gene>
    <name evidence="2" type="ORF">AVDCRST_MAG19-4271</name>
</gene>
<organism evidence="2">
    <name type="scientific">uncultured Thermomicrobiales bacterium</name>
    <dbReference type="NCBI Taxonomy" id="1645740"/>
    <lineage>
        <taxon>Bacteria</taxon>
        <taxon>Pseudomonadati</taxon>
        <taxon>Thermomicrobiota</taxon>
        <taxon>Thermomicrobia</taxon>
        <taxon>Thermomicrobiales</taxon>
        <taxon>environmental samples</taxon>
    </lineage>
</organism>
<dbReference type="AlphaFoldDB" id="A0A6J4VQJ4"/>
<evidence type="ECO:0000313" key="2">
    <source>
        <dbReference type="EMBL" id="CAA9582739.1"/>
    </source>
</evidence>
<feature type="compositionally biased region" description="Basic and acidic residues" evidence="1">
    <location>
        <begin position="32"/>
        <end position="47"/>
    </location>
</feature>
<sequence>GARAAHPGRRARHATRKRLADERPIPLRRNRRGDNRVGDRAPHPALL</sequence>
<protein>
    <submittedName>
        <fullName evidence="2">Uncharacterized protein</fullName>
    </submittedName>
</protein>
<reference evidence="2" key="1">
    <citation type="submission" date="2020-02" db="EMBL/GenBank/DDBJ databases">
        <authorList>
            <person name="Meier V. D."/>
        </authorList>
    </citation>
    <scope>NUCLEOTIDE SEQUENCE</scope>
    <source>
        <strain evidence="2">AVDCRST_MAG19</strain>
    </source>
</reference>
<proteinExistence type="predicted"/>
<dbReference type="EMBL" id="CADCWL010000237">
    <property type="protein sequence ID" value="CAA9582739.1"/>
    <property type="molecule type" value="Genomic_DNA"/>
</dbReference>
<feature type="non-terminal residue" evidence="2">
    <location>
        <position position="47"/>
    </location>
</feature>
<feature type="non-terminal residue" evidence="2">
    <location>
        <position position="1"/>
    </location>
</feature>
<feature type="region of interest" description="Disordered" evidence="1">
    <location>
        <begin position="1"/>
        <end position="47"/>
    </location>
</feature>
<accession>A0A6J4VQJ4</accession>
<feature type="compositionally biased region" description="Basic residues" evidence="1">
    <location>
        <begin position="1"/>
        <end position="17"/>
    </location>
</feature>
<evidence type="ECO:0000256" key="1">
    <source>
        <dbReference type="SAM" id="MobiDB-lite"/>
    </source>
</evidence>
<name>A0A6J4VQJ4_9BACT</name>